<gene>
    <name evidence="1" type="ORF">SCAZ3_02450</name>
</gene>
<organism evidence="1 2">
    <name type="scientific">Streptococcus canis FSL Z3-227</name>
    <dbReference type="NCBI Taxonomy" id="482234"/>
    <lineage>
        <taxon>Bacteria</taxon>
        <taxon>Bacillati</taxon>
        <taxon>Bacillota</taxon>
        <taxon>Bacilli</taxon>
        <taxon>Lactobacillales</taxon>
        <taxon>Streptococcaceae</taxon>
        <taxon>Streptococcus</taxon>
    </lineage>
</organism>
<dbReference type="AlphaFoldDB" id="A0AAV3FQI1"/>
<name>A0AAV3FQI1_STRCB</name>
<sequence>MTEKTIADASLSKATSLSSDEMIYLLNKANIQDIMIR</sequence>
<accession>A0AAV3FQI1</accession>
<dbReference type="Proteomes" id="UP000004423">
    <property type="component" value="Unassembled WGS sequence"/>
</dbReference>
<comment type="caution">
    <text evidence="1">The sequence shown here is derived from an EMBL/GenBank/DDBJ whole genome shotgun (WGS) entry which is preliminary data.</text>
</comment>
<proteinExistence type="predicted"/>
<reference evidence="1 2" key="1">
    <citation type="journal article" date="2012" name="PLoS ONE">
        <title>Gene Repertoire Evolution of Streptococcus pyogenes Inferred from Phylogenomic Analysis with Streptococcus canis and Streptococcus dysgalactiae.</title>
        <authorList>
            <person name="Lefebure T."/>
            <person name="Richards V.P."/>
            <person name="Lang P."/>
            <person name="Pavinski-Bitar P."/>
            <person name="Stanhope M.J."/>
        </authorList>
    </citation>
    <scope>NUCLEOTIDE SEQUENCE [LARGE SCALE GENOMIC DNA]</scope>
    <source>
        <strain evidence="1 2">FSL Z3-227</strain>
    </source>
</reference>
<dbReference type="EMBL" id="AIDX01000001">
    <property type="protein sequence ID" value="EIQ81250.1"/>
    <property type="molecule type" value="Genomic_DNA"/>
</dbReference>
<evidence type="ECO:0000313" key="2">
    <source>
        <dbReference type="Proteomes" id="UP000004423"/>
    </source>
</evidence>
<protein>
    <submittedName>
        <fullName evidence="1">Uncharacterized protein</fullName>
    </submittedName>
</protein>
<evidence type="ECO:0000313" key="1">
    <source>
        <dbReference type="EMBL" id="EIQ81250.1"/>
    </source>
</evidence>